<sequence>MTTKKIRKLNRFTTLPVLLDLLERRKLTLLDPKLWDDRNDSEVILSYKRKKGVKNLFAVCLSHGDETVHHWKTFSDGTSGCVIEFDAEKLFDIINKIPGLRHDKISYKKLLEIEKKDAVIDIEDMPFTKRWPYRCEEEYRIIVENSSDETFFEIDITLDIIKRITISQHMPQPIYATIKNYLNALGKDASSKISRSTLYENKRWINRFQK</sequence>
<evidence type="ECO:0000313" key="2">
    <source>
        <dbReference type="Proteomes" id="UP000198850"/>
    </source>
</evidence>
<dbReference type="STRING" id="425514.SAMN05443550_12019"/>
<evidence type="ECO:0008006" key="3">
    <source>
        <dbReference type="Google" id="ProtNLM"/>
    </source>
</evidence>
<reference evidence="1 2" key="1">
    <citation type="submission" date="2016-10" db="EMBL/GenBank/DDBJ databases">
        <authorList>
            <person name="de Groot N.N."/>
        </authorList>
    </citation>
    <scope>NUCLEOTIDE SEQUENCE [LARGE SCALE GENOMIC DNA]</scope>
    <source>
        <strain evidence="1 2">DSM 19033</strain>
    </source>
</reference>
<accession>A0A1H4HI95</accession>
<dbReference type="EMBL" id="FNRA01000020">
    <property type="protein sequence ID" value="SEB21544.1"/>
    <property type="molecule type" value="Genomic_DNA"/>
</dbReference>
<dbReference type="Proteomes" id="UP000198850">
    <property type="component" value="Unassembled WGS sequence"/>
</dbReference>
<gene>
    <name evidence="1" type="ORF">SAMN05443550_12019</name>
</gene>
<dbReference type="AlphaFoldDB" id="A0A1H4HI95"/>
<dbReference type="RefSeq" id="WP_090560074.1">
    <property type="nucleotide sequence ID" value="NZ_FNRA01000020.1"/>
</dbReference>
<organism evidence="1 2">
    <name type="scientific">Pedobacter hartonius</name>
    <dbReference type="NCBI Taxonomy" id="425514"/>
    <lineage>
        <taxon>Bacteria</taxon>
        <taxon>Pseudomonadati</taxon>
        <taxon>Bacteroidota</taxon>
        <taxon>Sphingobacteriia</taxon>
        <taxon>Sphingobacteriales</taxon>
        <taxon>Sphingobacteriaceae</taxon>
        <taxon>Pedobacter</taxon>
    </lineage>
</organism>
<dbReference type="OrthoDB" id="8446968at2"/>
<proteinExistence type="predicted"/>
<protein>
    <recommendedName>
        <fullName evidence="3">DUF2971 domain-containing protein</fullName>
    </recommendedName>
</protein>
<keyword evidence="2" id="KW-1185">Reference proteome</keyword>
<name>A0A1H4HI95_9SPHI</name>
<evidence type="ECO:0000313" key="1">
    <source>
        <dbReference type="EMBL" id="SEB21544.1"/>
    </source>
</evidence>